<dbReference type="InterPro" id="IPR016162">
    <property type="entry name" value="Ald_DH_N"/>
</dbReference>
<dbReference type="PANTHER" id="PTHR11699">
    <property type="entry name" value="ALDEHYDE DEHYDROGENASE-RELATED"/>
    <property type="match status" value="1"/>
</dbReference>
<dbReference type="PROSITE" id="PS00687">
    <property type="entry name" value="ALDEHYDE_DEHYDR_GLU"/>
    <property type="match status" value="1"/>
</dbReference>
<dbReference type="PROSITE" id="PS00070">
    <property type="entry name" value="ALDEHYDE_DEHYDR_CYS"/>
    <property type="match status" value="1"/>
</dbReference>
<evidence type="ECO:0000256" key="4">
    <source>
        <dbReference type="PROSITE-ProRule" id="PRU10007"/>
    </source>
</evidence>
<dbReference type="Gene3D" id="3.40.309.10">
    <property type="entry name" value="Aldehyde Dehydrogenase, Chain A, domain 2"/>
    <property type="match status" value="1"/>
</dbReference>
<keyword evidence="8" id="KW-1185">Reference proteome</keyword>
<dbReference type="Pfam" id="PF00171">
    <property type="entry name" value="Aldedh"/>
    <property type="match status" value="1"/>
</dbReference>
<dbReference type="InterPro" id="IPR016163">
    <property type="entry name" value="Ald_DH_C"/>
</dbReference>
<accession>A0ABZ1Z384</accession>
<organism evidence="7 8">
    <name type="scientific">Nocardia vinacea</name>
    <dbReference type="NCBI Taxonomy" id="96468"/>
    <lineage>
        <taxon>Bacteria</taxon>
        <taxon>Bacillati</taxon>
        <taxon>Actinomycetota</taxon>
        <taxon>Actinomycetes</taxon>
        <taxon>Mycobacteriales</taxon>
        <taxon>Nocardiaceae</taxon>
        <taxon>Nocardia</taxon>
    </lineage>
</organism>
<evidence type="ECO:0000313" key="8">
    <source>
        <dbReference type="Proteomes" id="UP001432062"/>
    </source>
</evidence>
<feature type="active site" evidence="4">
    <location>
        <position position="246"/>
    </location>
</feature>
<evidence type="ECO:0000256" key="3">
    <source>
        <dbReference type="PIRNR" id="PIRNR036492"/>
    </source>
</evidence>
<evidence type="ECO:0000313" key="7">
    <source>
        <dbReference type="EMBL" id="WUV48866.1"/>
    </source>
</evidence>
<evidence type="ECO:0000256" key="2">
    <source>
        <dbReference type="ARBA" id="ARBA00023002"/>
    </source>
</evidence>
<reference evidence="7" key="1">
    <citation type="submission" date="2022-10" db="EMBL/GenBank/DDBJ databases">
        <title>The complete genomes of actinobacterial strains from the NBC collection.</title>
        <authorList>
            <person name="Joergensen T.S."/>
            <person name="Alvarez Arevalo M."/>
            <person name="Sterndorff E.B."/>
            <person name="Faurdal D."/>
            <person name="Vuksanovic O."/>
            <person name="Mourched A.-S."/>
            <person name="Charusanti P."/>
            <person name="Shaw S."/>
            <person name="Blin K."/>
            <person name="Weber T."/>
        </authorList>
    </citation>
    <scope>NUCLEOTIDE SEQUENCE</scope>
    <source>
        <strain evidence="7">NBC_01482</strain>
    </source>
</reference>
<evidence type="ECO:0000256" key="5">
    <source>
        <dbReference type="RuleBase" id="RU003345"/>
    </source>
</evidence>
<name>A0ABZ1Z384_9NOCA</name>
<dbReference type="InterPro" id="IPR029510">
    <property type="entry name" value="Ald_DH_CS_GLU"/>
</dbReference>
<dbReference type="RefSeq" id="WP_329413297.1">
    <property type="nucleotide sequence ID" value="NZ_CP109441.1"/>
</dbReference>
<dbReference type="InterPro" id="IPR016161">
    <property type="entry name" value="Ald_DH/histidinol_DH"/>
</dbReference>
<dbReference type="Gene3D" id="3.40.605.10">
    <property type="entry name" value="Aldehyde Dehydrogenase, Chain A, domain 1"/>
    <property type="match status" value="1"/>
</dbReference>
<feature type="domain" description="Aldehyde dehydrogenase" evidence="6">
    <location>
        <begin position="16"/>
        <end position="469"/>
    </location>
</feature>
<sequence length="512" mass="55403">MAIPIESVPLLDTAAGVIHVRRPADGSPLEDVKIHDATQVTEIAARLRQAQVEWEGIGVRGRTEWLSRMRQWLLDNEDRLIEISREEGGRVRNEPLLETILMVEVIDYYTRVASKLMSPKRVRGASPLVLGKRFTVNRSPYPLVGVIGAWNFPLLLTFGDAIAALFAGSAVLLKPSEVTPLAVRELVRGWRDEIGAPPVLDILLGGGETGAALVDAADFIQFTGSVATGKRVAQRAAETVTPISLELGGKDPCLVLDGANLNRAVNCAVYGGFANNGQVCMGFERVYVEAGVYDEFVERVVAKVKSLRSGIDDHSDIGALTSAPQIDIVDAQVRDAVAKGAKVLTGGHRMNRPGTWYAPTVLVDVDHSMTIMREETFGPVLPIVRVADVDEAVCLANDSEFGLSATIFADTTKRAEQIAARLEVGAVNINDFLANMTCAELPQGGWKNSGIGSRASASGLLKFTRTKVISSSWLPAMDSEPNWFPYTPTRWRIFRGAARLVHGRGLGRLGIS</sequence>
<dbReference type="PIRSF" id="PIRSF036492">
    <property type="entry name" value="ALDH"/>
    <property type="match status" value="1"/>
</dbReference>
<dbReference type="InterPro" id="IPR015590">
    <property type="entry name" value="Aldehyde_DH_dom"/>
</dbReference>
<dbReference type="InterPro" id="IPR012394">
    <property type="entry name" value="Aldehyde_DH_NAD(P)"/>
</dbReference>
<evidence type="ECO:0000256" key="1">
    <source>
        <dbReference type="ARBA" id="ARBA00009986"/>
    </source>
</evidence>
<dbReference type="InterPro" id="IPR016160">
    <property type="entry name" value="Ald_DH_CS_CYS"/>
</dbReference>
<dbReference type="EMBL" id="CP109441">
    <property type="protein sequence ID" value="WUV48866.1"/>
    <property type="molecule type" value="Genomic_DNA"/>
</dbReference>
<comment type="similarity">
    <text evidence="1 3 5">Belongs to the aldehyde dehydrogenase family.</text>
</comment>
<proteinExistence type="inferred from homology"/>
<keyword evidence="2 3" id="KW-0560">Oxidoreductase</keyword>
<gene>
    <name evidence="7" type="ORF">OG563_12120</name>
</gene>
<dbReference type="CDD" id="cd07099">
    <property type="entry name" value="ALDH_DDALDH"/>
    <property type="match status" value="1"/>
</dbReference>
<dbReference type="SUPFAM" id="SSF53720">
    <property type="entry name" value="ALDH-like"/>
    <property type="match status" value="1"/>
</dbReference>
<dbReference type="Proteomes" id="UP001432062">
    <property type="component" value="Chromosome"/>
</dbReference>
<protein>
    <recommendedName>
        <fullName evidence="3">Aldehyde dehydrogenase</fullName>
    </recommendedName>
</protein>
<evidence type="ECO:0000259" key="6">
    <source>
        <dbReference type="Pfam" id="PF00171"/>
    </source>
</evidence>